<dbReference type="AlphaFoldDB" id="Q1IPJ3"/>
<proteinExistence type="inferred from homology"/>
<evidence type="ECO:0000256" key="1">
    <source>
        <dbReference type="ARBA" id="ARBA00006484"/>
    </source>
</evidence>
<dbReference type="Gene3D" id="3.40.50.720">
    <property type="entry name" value="NAD(P)-binding Rossmann-like Domain"/>
    <property type="match status" value="1"/>
</dbReference>
<dbReference type="SMART" id="SM00822">
    <property type="entry name" value="PKS_KR"/>
    <property type="match status" value="1"/>
</dbReference>
<dbReference type="eggNOG" id="COG4221">
    <property type="taxonomic scope" value="Bacteria"/>
</dbReference>
<protein>
    <submittedName>
        <fullName evidence="5">Short-chain dehydrogenase/reductase SDR</fullName>
    </submittedName>
</protein>
<dbReference type="PANTHER" id="PTHR44196">
    <property type="entry name" value="DEHYDROGENASE/REDUCTASE SDR FAMILY MEMBER 7B"/>
    <property type="match status" value="1"/>
</dbReference>
<sequence length="261" mass="28231">MARKKTQKKPEARIVRRKLPPLELRRLEDQVVLITGGNRGIGLAMARAVAKEGASVIITGRDEHTLHHAADQIKRDGGTVVSHVCDVRDEDSVDELFAAIHRHYSQIDVLVNNAGLAQRNAQVDHLSLEAWQACIETNLTGAFLCTRAALPMMSPGATVVNNVSVAANTAFPGMAAYSASKAGLLAFTNTLREELRPRGIRVISLVPGATDTEIWQQFWKDAPREKMMSAESVADAVVAALCLPANATIEELLIRPTAGTL</sequence>
<evidence type="ECO:0000313" key="6">
    <source>
        <dbReference type="Proteomes" id="UP000002432"/>
    </source>
</evidence>
<accession>Q1IPJ3</accession>
<dbReference type="GO" id="GO:0016616">
    <property type="term" value="F:oxidoreductase activity, acting on the CH-OH group of donors, NAD or NADP as acceptor"/>
    <property type="evidence" value="ECO:0007669"/>
    <property type="project" value="UniProtKB-ARBA"/>
</dbReference>
<dbReference type="PROSITE" id="PS00061">
    <property type="entry name" value="ADH_SHORT"/>
    <property type="match status" value="1"/>
</dbReference>
<dbReference type="Pfam" id="PF00106">
    <property type="entry name" value="adh_short"/>
    <property type="match status" value="1"/>
</dbReference>
<dbReference type="Proteomes" id="UP000002432">
    <property type="component" value="Chromosome"/>
</dbReference>
<dbReference type="EMBL" id="CP000360">
    <property type="protein sequence ID" value="ABF41207.1"/>
    <property type="molecule type" value="Genomic_DNA"/>
</dbReference>
<comment type="similarity">
    <text evidence="1 3">Belongs to the short-chain dehydrogenases/reductases (SDR) family.</text>
</comment>
<dbReference type="PRINTS" id="PR00081">
    <property type="entry name" value="GDHRDH"/>
</dbReference>
<dbReference type="SUPFAM" id="SSF51735">
    <property type="entry name" value="NAD(P)-binding Rossmann-fold domains"/>
    <property type="match status" value="1"/>
</dbReference>
<dbReference type="InterPro" id="IPR057326">
    <property type="entry name" value="KR_dom"/>
</dbReference>
<gene>
    <name evidence="5" type="ordered locus">Acid345_2206</name>
</gene>
<dbReference type="HOGENOM" id="CLU_010194_2_10_0"/>
<evidence type="ECO:0000256" key="2">
    <source>
        <dbReference type="ARBA" id="ARBA00023002"/>
    </source>
</evidence>
<feature type="domain" description="Ketoreductase" evidence="4">
    <location>
        <begin position="30"/>
        <end position="218"/>
    </location>
</feature>
<dbReference type="EnsemblBacteria" id="ABF41207">
    <property type="protein sequence ID" value="ABF41207"/>
    <property type="gene ID" value="Acid345_2206"/>
</dbReference>
<dbReference type="OrthoDB" id="9803333at2"/>
<dbReference type="KEGG" id="aba:Acid345_2206"/>
<evidence type="ECO:0000256" key="3">
    <source>
        <dbReference type="RuleBase" id="RU000363"/>
    </source>
</evidence>
<dbReference type="CDD" id="cd05233">
    <property type="entry name" value="SDR_c"/>
    <property type="match status" value="1"/>
</dbReference>
<dbReference type="FunFam" id="3.40.50.720:FF:000047">
    <property type="entry name" value="NADP-dependent L-serine/L-allo-threonine dehydrogenase"/>
    <property type="match status" value="1"/>
</dbReference>
<name>Q1IPJ3_KORVE</name>
<keyword evidence="2" id="KW-0560">Oxidoreductase</keyword>
<dbReference type="InterPro" id="IPR002347">
    <property type="entry name" value="SDR_fam"/>
</dbReference>
<dbReference type="STRING" id="204669.Acid345_2206"/>
<dbReference type="PANTHER" id="PTHR44196:SF1">
    <property type="entry name" value="DEHYDROGENASE_REDUCTASE SDR FAMILY MEMBER 7B"/>
    <property type="match status" value="1"/>
</dbReference>
<reference evidence="5 6" key="1">
    <citation type="journal article" date="2009" name="Appl. Environ. Microbiol.">
        <title>Three genomes from the phylum Acidobacteria provide insight into the lifestyles of these microorganisms in soils.</title>
        <authorList>
            <person name="Ward N.L."/>
            <person name="Challacombe J.F."/>
            <person name="Janssen P.H."/>
            <person name="Henrissat B."/>
            <person name="Coutinho P.M."/>
            <person name="Wu M."/>
            <person name="Xie G."/>
            <person name="Haft D.H."/>
            <person name="Sait M."/>
            <person name="Badger J."/>
            <person name="Barabote R.D."/>
            <person name="Bradley B."/>
            <person name="Brettin T.S."/>
            <person name="Brinkac L.M."/>
            <person name="Bruce D."/>
            <person name="Creasy T."/>
            <person name="Daugherty S.C."/>
            <person name="Davidsen T.M."/>
            <person name="DeBoy R.T."/>
            <person name="Detter J.C."/>
            <person name="Dodson R.J."/>
            <person name="Durkin A.S."/>
            <person name="Ganapathy A."/>
            <person name="Gwinn-Giglio M."/>
            <person name="Han C.S."/>
            <person name="Khouri H."/>
            <person name="Kiss H."/>
            <person name="Kothari S.P."/>
            <person name="Madupu R."/>
            <person name="Nelson K.E."/>
            <person name="Nelson W.C."/>
            <person name="Paulsen I."/>
            <person name="Penn K."/>
            <person name="Ren Q."/>
            <person name="Rosovitz M.J."/>
            <person name="Selengut J.D."/>
            <person name="Shrivastava S."/>
            <person name="Sullivan S.A."/>
            <person name="Tapia R."/>
            <person name="Thompson L.S."/>
            <person name="Watkins K.L."/>
            <person name="Yang Q."/>
            <person name="Yu C."/>
            <person name="Zafar N."/>
            <person name="Zhou L."/>
            <person name="Kuske C.R."/>
        </authorList>
    </citation>
    <scope>NUCLEOTIDE SEQUENCE [LARGE SCALE GENOMIC DNA]</scope>
    <source>
        <strain evidence="5 6">Ellin345</strain>
    </source>
</reference>
<dbReference type="PRINTS" id="PR00080">
    <property type="entry name" value="SDRFAMILY"/>
</dbReference>
<dbReference type="InterPro" id="IPR020904">
    <property type="entry name" value="Sc_DH/Rdtase_CS"/>
</dbReference>
<dbReference type="GO" id="GO:0016020">
    <property type="term" value="C:membrane"/>
    <property type="evidence" value="ECO:0007669"/>
    <property type="project" value="TreeGrafter"/>
</dbReference>
<evidence type="ECO:0000313" key="5">
    <source>
        <dbReference type="EMBL" id="ABF41207.1"/>
    </source>
</evidence>
<dbReference type="InterPro" id="IPR036291">
    <property type="entry name" value="NAD(P)-bd_dom_sf"/>
</dbReference>
<keyword evidence="6" id="KW-1185">Reference proteome</keyword>
<organism evidence="5 6">
    <name type="scientific">Koribacter versatilis (strain Ellin345)</name>
    <dbReference type="NCBI Taxonomy" id="204669"/>
    <lineage>
        <taxon>Bacteria</taxon>
        <taxon>Pseudomonadati</taxon>
        <taxon>Acidobacteriota</taxon>
        <taxon>Terriglobia</taxon>
        <taxon>Terriglobales</taxon>
        <taxon>Candidatus Korobacteraceae</taxon>
        <taxon>Candidatus Korobacter</taxon>
    </lineage>
</organism>
<evidence type="ECO:0000259" key="4">
    <source>
        <dbReference type="SMART" id="SM00822"/>
    </source>
</evidence>